<keyword evidence="3" id="KW-0378">Hydrolase</keyword>
<dbReference type="GO" id="GO:0016791">
    <property type="term" value="F:phosphatase activity"/>
    <property type="evidence" value="ECO:0007669"/>
    <property type="project" value="InterPro"/>
</dbReference>
<keyword evidence="6" id="KW-1185">Reference proteome</keyword>
<dbReference type="InterPro" id="IPR016965">
    <property type="entry name" value="Pase_PHOSPHO-typ"/>
</dbReference>
<dbReference type="InterPro" id="IPR036412">
    <property type="entry name" value="HAD-like_sf"/>
</dbReference>
<evidence type="ECO:0000313" key="5">
    <source>
        <dbReference type="EMBL" id="KAK5045648.1"/>
    </source>
</evidence>
<gene>
    <name evidence="5" type="ORF">LTR84_009017</name>
</gene>
<dbReference type="EMBL" id="JAVRRD010000035">
    <property type="protein sequence ID" value="KAK5045648.1"/>
    <property type="molecule type" value="Genomic_DNA"/>
</dbReference>
<dbReference type="PANTHER" id="PTHR20889:SF12">
    <property type="entry name" value="LP01149P"/>
    <property type="match status" value="1"/>
</dbReference>
<evidence type="ECO:0000256" key="2">
    <source>
        <dbReference type="ARBA" id="ARBA00022723"/>
    </source>
</evidence>
<dbReference type="GeneID" id="89977178"/>
<evidence type="ECO:0000256" key="3">
    <source>
        <dbReference type="ARBA" id="ARBA00022801"/>
    </source>
</evidence>
<accession>A0AAV9MY32</accession>
<dbReference type="Pfam" id="PF06888">
    <property type="entry name" value="Put_Phosphatase"/>
    <property type="match status" value="1"/>
</dbReference>
<organism evidence="5 6">
    <name type="scientific">Exophiala bonariae</name>
    <dbReference type="NCBI Taxonomy" id="1690606"/>
    <lineage>
        <taxon>Eukaryota</taxon>
        <taxon>Fungi</taxon>
        <taxon>Dikarya</taxon>
        <taxon>Ascomycota</taxon>
        <taxon>Pezizomycotina</taxon>
        <taxon>Eurotiomycetes</taxon>
        <taxon>Chaetothyriomycetidae</taxon>
        <taxon>Chaetothyriales</taxon>
        <taxon>Herpotrichiellaceae</taxon>
        <taxon>Exophiala</taxon>
    </lineage>
</organism>
<dbReference type="NCBIfam" id="TIGR01488">
    <property type="entry name" value="HAD-SF-IB"/>
    <property type="match status" value="1"/>
</dbReference>
<evidence type="ECO:0000256" key="4">
    <source>
        <dbReference type="ARBA" id="ARBA00022842"/>
    </source>
</evidence>
<dbReference type="InterPro" id="IPR023214">
    <property type="entry name" value="HAD_sf"/>
</dbReference>
<comment type="caution">
    <text evidence="5">The sequence shown here is derived from an EMBL/GenBank/DDBJ whole genome shotgun (WGS) entry which is preliminary data.</text>
</comment>
<evidence type="ECO:0000256" key="1">
    <source>
        <dbReference type="ARBA" id="ARBA00001946"/>
    </source>
</evidence>
<comment type="cofactor">
    <cofactor evidence="1">
        <name>Mg(2+)</name>
        <dbReference type="ChEBI" id="CHEBI:18420"/>
    </cofactor>
</comment>
<reference evidence="5 6" key="1">
    <citation type="submission" date="2023-08" db="EMBL/GenBank/DDBJ databases">
        <title>Black Yeasts Isolated from many extreme environments.</title>
        <authorList>
            <person name="Coleine C."/>
            <person name="Stajich J.E."/>
            <person name="Selbmann L."/>
        </authorList>
    </citation>
    <scope>NUCLEOTIDE SEQUENCE [LARGE SCALE GENOMIC DNA]</scope>
    <source>
        <strain evidence="5 6">CCFEE 5792</strain>
    </source>
</reference>
<dbReference type="SUPFAM" id="SSF56784">
    <property type="entry name" value="HAD-like"/>
    <property type="match status" value="1"/>
</dbReference>
<dbReference type="Proteomes" id="UP001358417">
    <property type="component" value="Unassembled WGS sequence"/>
</dbReference>
<dbReference type="NCBIfam" id="TIGR01489">
    <property type="entry name" value="DKMTPPase-SF"/>
    <property type="match status" value="1"/>
</dbReference>
<name>A0AAV9MY32_9EURO</name>
<keyword evidence="2" id="KW-0479">Metal-binding</keyword>
<sequence>MGVGSISSGDPSTKAPATLLVACDFDHTLIDVNSDLVLFRDLPYGKALLPRFASLRQEQGMAWTQIMQSQLAELAQSEGYSKQDVLKCLHSVKMDPVLITAFRALHSSQDPSIKVIIASDANTIFIDEILKANGVEEGTFDMVYTNPGSWIEGDAIQVEPYQTISSPHDCPRTCPANMCKSGILQRARKELNLDQVEDLQIVYAGDGGNDYCPSLSLSESDLVLVREGLALHKLIENAKAITKENAGSETDKPIAKQVVAQQRLWKTQRELGEIFLHLLPQPQLAGKTSVNKDAVDVIAQGIEKGLKL</sequence>
<dbReference type="PANTHER" id="PTHR20889">
    <property type="entry name" value="PHOSPHATASE, ORPHAN 1, 2"/>
    <property type="match status" value="1"/>
</dbReference>
<dbReference type="InterPro" id="IPR006384">
    <property type="entry name" value="HAD_hydro_PyrdxlP_Pase-like"/>
</dbReference>
<proteinExistence type="predicted"/>
<dbReference type="AlphaFoldDB" id="A0AAV9MY32"/>
<dbReference type="GO" id="GO:0046872">
    <property type="term" value="F:metal ion binding"/>
    <property type="evidence" value="ECO:0007669"/>
    <property type="project" value="UniProtKB-KW"/>
</dbReference>
<keyword evidence="4" id="KW-0460">Magnesium</keyword>
<dbReference type="RefSeq" id="XP_064701266.1">
    <property type="nucleotide sequence ID" value="XM_064852559.1"/>
</dbReference>
<evidence type="ECO:0000313" key="6">
    <source>
        <dbReference type="Proteomes" id="UP001358417"/>
    </source>
</evidence>
<dbReference type="Gene3D" id="3.40.50.1000">
    <property type="entry name" value="HAD superfamily/HAD-like"/>
    <property type="match status" value="1"/>
</dbReference>
<protein>
    <submittedName>
        <fullName evidence="5">Uncharacterized protein</fullName>
    </submittedName>
</protein>